<dbReference type="NCBIfam" id="TIGR02967">
    <property type="entry name" value="guan_deamin"/>
    <property type="match status" value="1"/>
</dbReference>
<evidence type="ECO:0000313" key="11">
    <source>
        <dbReference type="Proteomes" id="UP001597294"/>
    </source>
</evidence>
<dbReference type="InterPro" id="IPR011059">
    <property type="entry name" value="Metal-dep_hydrolase_composite"/>
</dbReference>
<evidence type="ECO:0000256" key="3">
    <source>
        <dbReference type="ARBA" id="ARBA00012781"/>
    </source>
</evidence>
<dbReference type="InterPro" id="IPR014311">
    <property type="entry name" value="Guanine_deaminase"/>
</dbReference>
<evidence type="ECO:0000256" key="2">
    <source>
        <dbReference type="ARBA" id="ARBA00006745"/>
    </source>
</evidence>
<keyword evidence="11" id="KW-1185">Reference proteome</keyword>
<evidence type="ECO:0000259" key="9">
    <source>
        <dbReference type="Pfam" id="PF01979"/>
    </source>
</evidence>
<dbReference type="Gene3D" id="2.30.40.10">
    <property type="entry name" value="Urease, subunit C, domain 1"/>
    <property type="match status" value="1"/>
</dbReference>
<comment type="catalytic activity">
    <reaction evidence="8">
        <text>guanine + H2O + H(+) = xanthine + NH4(+)</text>
        <dbReference type="Rhea" id="RHEA:14665"/>
        <dbReference type="ChEBI" id="CHEBI:15377"/>
        <dbReference type="ChEBI" id="CHEBI:15378"/>
        <dbReference type="ChEBI" id="CHEBI:16235"/>
        <dbReference type="ChEBI" id="CHEBI:17712"/>
        <dbReference type="ChEBI" id="CHEBI:28938"/>
        <dbReference type="EC" id="3.5.4.3"/>
    </reaction>
</comment>
<dbReference type="PANTHER" id="PTHR11271:SF6">
    <property type="entry name" value="GUANINE DEAMINASE"/>
    <property type="match status" value="1"/>
</dbReference>
<organism evidence="10 11">
    <name type="scientific">Kiloniella antarctica</name>
    <dbReference type="NCBI Taxonomy" id="1550907"/>
    <lineage>
        <taxon>Bacteria</taxon>
        <taxon>Pseudomonadati</taxon>
        <taxon>Pseudomonadota</taxon>
        <taxon>Alphaproteobacteria</taxon>
        <taxon>Rhodospirillales</taxon>
        <taxon>Kiloniellaceae</taxon>
        <taxon>Kiloniella</taxon>
    </lineage>
</organism>
<dbReference type="SUPFAM" id="SSF51556">
    <property type="entry name" value="Metallo-dependent hydrolases"/>
    <property type="match status" value="1"/>
</dbReference>
<comment type="caution">
    <text evidence="10">The sequence shown here is derived from an EMBL/GenBank/DDBJ whole genome shotgun (WGS) entry which is preliminary data.</text>
</comment>
<dbReference type="EC" id="3.5.4.3" evidence="3 7"/>
<name>A0ABW5BKL5_9PROT</name>
<evidence type="ECO:0000256" key="4">
    <source>
        <dbReference type="ARBA" id="ARBA00022723"/>
    </source>
</evidence>
<dbReference type="PANTHER" id="PTHR11271">
    <property type="entry name" value="GUANINE DEAMINASE"/>
    <property type="match status" value="1"/>
</dbReference>
<dbReference type="Pfam" id="PF01979">
    <property type="entry name" value="Amidohydro_1"/>
    <property type="match status" value="1"/>
</dbReference>
<dbReference type="NCBIfam" id="NF006679">
    <property type="entry name" value="PRK09228.1"/>
    <property type="match status" value="1"/>
</dbReference>
<comment type="pathway">
    <text evidence="1 8">Purine metabolism; guanine degradation; xanthine from guanine: step 1/1.</text>
</comment>
<proteinExistence type="inferred from homology"/>
<comment type="function">
    <text evidence="8">Catalyzes the hydrolytic deamination of guanine, producing xanthine and ammonia.</text>
</comment>
<dbReference type="GO" id="GO:0008892">
    <property type="term" value="F:guanine deaminase activity"/>
    <property type="evidence" value="ECO:0007669"/>
    <property type="project" value="UniProtKB-EC"/>
</dbReference>
<evidence type="ECO:0000256" key="1">
    <source>
        <dbReference type="ARBA" id="ARBA00004984"/>
    </source>
</evidence>
<dbReference type="SUPFAM" id="SSF51338">
    <property type="entry name" value="Composite domain of metallo-dependent hydrolases"/>
    <property type="match status" value="1"/>
</dbReference>
<gene>
    <name evidence="10" type="primary">guaD</name>
    <name evidence="10" type="ORF">ACFSKO_07395</name>
</gene>
<protein>
    <recommendedName>
        <fullName evidence="3 7">Guanine deaminase</fullName>
        <shortName evidence="8">Guanase</shortName>
        <ecNumber evidence="3 7">3.5.4.3</ecNumber>
    </recommendedName>
    <alternativeName>
        <fullName evidence="8">Guanine aminohydrolase</fullName>
    </alternativeName>
</protein>
<dbReference type="RefSeq" id="WP_380250028.1">
    <property type="nucleotide sequence ID" value="NZ_JBHUII010000004.1"/>
</dbReference>
<reference evidence="11" key="1">
    <citation type="journal article" date="2019" name="Int. J. Syst. Evol. Microbiol.">
        <title>The Global Catalogue of Microorganisms (GCM) 10K type strain sequencing project: providing services to taxonomists for standard genome sequencing and annotation.</title>
        <authorList>
            <consortium name="The Broad Institute Genomics Platform"/>
            <consortium name="The Broad Institute Genome Sequencing Center for Infectious Disease"/>
            <person name="Wu L."/>
            <person name="Ma J."/>
        </authorList>
    </citation>
    <scope>NUCLEOTIDE SEQUENCE [LARGE SCALE GENOMIC DNA]</scope>
    <source>
        <strain evidence="11">CGMCC 4.7192</strain>
    </source>
</reference>
<dbReference type="Proteomes" id="UP001597294">
    <property type="component" value="Unassembled WGS sequence"/>
</dbReference>
<evidence type="ECO:0000256" key="6">
    <source>
        <dbReference type="ARBA" id="ARBA00022833"/>
    </source>
</evidence>
<feature type="domain" description="Amidohydrolase-related" evidence="9">
    <location>
        <begin position="74"/>
        <end position="437"/>
    </location>
</feature>
<keyword evidence="4 8" id="KW-0479">Metal-binding</keyword>
<dbReference type="InterPro" id="IPR006680">
    <property type="entry name" value="Amidohydro-rel"/>
</dbReference>
<dbReference type="Gene3D" id="3.20.20.140">
    <property type="entry name" value="Metal-dependent hydrolases"/>
    <property type="match status" value="1"/>
</dbReference>
<dbReference type="InterPro" id="IPR051607">
    <property type="entry name" value="Metallo-dep_hydrolases"/>
</dbReference>
<evidence type="ECO:0000256" key="7">
    <source>
        <dbReference type="NCBIfam" id="TIGR02967"/>
    </source>
</evidence>
<comment type="cofactor">
    <cofactor evidence="8">
        <name>Zn(2+)</name>
        <dbReference type="ChEBI" id="CHEBI:29105"/>
    </cofactor>
    <text evidence="8">Binds 1 zinc ion per subunit.</text>
</comment>
<evidence type="ECO:0000313" key="10">
    <source>
        <dbReference type="EMBL" id="MFD2205428.1"/>
    </source>
</evidence>
<dbReference type="EMBL" id="JBHUII010000004">
    <property type="protein sequence ID" value="MFD2205428.1"/>
    <property type="molecule type" value="Genomic_DNA"/>
</dbReference>
<evidence type="ECO:0000256" key="8">
    <source>
        <dbReference type="RuleBase" id="RU366009"/>
    </source>
</evidence>
<accession>A0ABW5BKL5</accession>
<keyword evidence="5 8" id="KW-0378">Hydrolase</keyword>
<dbReference type="InterPro" id="IPR032466">
    <property type="entry name" value="Metal_Hydrolase"/>
</dbReference>
<keyword evidence="6 8" id="KW-0862">Zinc</keyword>
<evidence type="ECO:0000256" key="5">
    <source>
        <dbReference type="ARBA" id="ARBA00022801"/>
    </source>
</evidence>
<comment type="similarity">
    <text evidence="2 8">Belongs to the metallo-dependent hydrolases superfamily. ATZ/TRZ family.</text>
</comment>
<sequence length="440" mass="48244">MTNIDQQADKILRGATVNFKANPRVSGQENSVSYEAKGAIVISTSGHILWQGAFANLPTEFKELPCDDYEDKLILPGFIDPHIHFPQNRILAAPGKDLLDWLNRFTFPEEARYCSAEYAAKAAEFFLDRLFANGTTSSLAFCSVHKVCADTLFAAAEKRGMAMITGKTMMDRFAPDNVLDTPETGARDTQELIKKWHGKGRLKYAITPRFAVTSTDAQLQLTGDLYKDNPNCLMQTHLSESAGEIATVQKQFPWSKDYTDVYDHFNLLGENSFFAHGIHLSDRECARLSESGSTVVHCPTSNNFLGSGLFDIDHLGKAERPVGVGVATDVGGGTSYSMLQTLGEAYKVAMLKGRKITAYDAFYLATLGNAKQLKLDKEIGSLDPGKFADIVVLDPKSTPVLASRQEVSETLEDVLFSLMILGDDRAVSATYVAGKCVYKG</sequence>